<feature type="compositionally biased region" description="Low complexity" evidence="1">
    <location>
        <begin position="368"/>
        <end position="379"/>
    </location>
</feature>
<sequence>MTAADHMAAFLARQTCQRVDFDALAGAADAGDSSLPASPRRRRILADAARTLAHRGLATLPKGSNGWDYSADPPLPRWVKRPPAARPPRRQNAPHAYVEPLRFATTMRLTAADHALLGPINALLRDQPEAEIVPVADRSYELYGDEKRLKNIERHHLVTKGLLDLTVHLRARPTPAPLAMYELGPAPWLLIVENTAAFTSLRDIFSTWPDRSQVGWLGFGQGDHLIASLPTAQASFRERDHPVDTLLLYADLDLEGMYCAQKTSERARAVGLPPLQPAAGLYQALLTRPPRTHPPVAANDAHGAATWLPPHLAAPVAQLLTDGLVLRHEALPLPQLRSLFVPDTPLLPQILGTGPPVTQTIPQPSPRPALALAPRGPST</sequence>
<dbReference type="RefSeq" id="WP_344436840.1">
    <property type="nucleotide sequence ID" value="NZ_BAAASL010000015.1"/>
</dbReference>
<dbReference type="Proteomes" id="UP001500886">
    <property type="component" value="Unassembled WGS sequence"/>
</dbReference>
<name>A0ABP6GB61_9ACTN</name>
<feature type="region of interest" description="Disordered" evidence="1">
    <location>
        <begin position="63"/>
        <end position="93"/>
    </location>
</feature>
<evidence type="ECO:0000313" key="3">
    <source>
        <dbReference type="Proteomes" id="UP001500886"/>
    </source>
</evidence>
<dbReference type="EMBL" id="BAAASL010000015">
    <property type="protein sequence ID" value="GAA2720491.1"/>
    <property type="molecule type" value="Genomic_DNA"/>
</dbReference>
<accession>A0ABP6GB61</accession>
<evidence type="ECO:0000313" key="2">
    <source>
        <dbReference type="EMBL" id="GAA2720491.1"/>
    </source>
</evidence>
<protein>
    <recommendedName>
        <fullName evidence="4">Wadjet protein JetD C-terminal domain-containing protein</fullName>
    </recommendedName>
</protein>
<keyword evidence="3" id="KW-1185">Reference proteome</keyword>
<feature type="region of interest" description="Disordered" evidence="1">
    <location>
        <begin position="354"/>
        <end position="379"/>
    </location>
</feature>
<comment type="caution">
    <text evidence="2">The sequence shown here is derived from an EMBL/GenBank/DDBJ whole genome shotgun (WGS) entry which is preliminary data.</text>
</comment>
<evidence type="ECO:0000256" key="1">
    <source>
        <dbReference type="SAM" id="MobiDB-lite"/>
    </source>
</evidence>
<reference evidence="3" key="1">
    <citation type="journal article" date="2019" name="Int. J. Syst. Evol. Microbiol.">
        <title>The Global Catalogue of Microorganisms (GCM) 10K type strain sequencing project: providing services to taxonomists for standard genome sequencing and annotation.</title>
        <authorList>
            <consortium name="The Broad Institute Genomics Platform"/>
            <consortium name="The Broad Institute Genome Sequencing Center for Infectious Disease"/>
            <person name="Wu L."/>
            <person name="Ma J."/>
        </authorList>
    </citation>
    <scope>NUCLEOTIDE SEQUENCE [LARGE SCALE GENOMIC DNA]</scope>
    <source>
        <strain evidence="3">JCM 4542</strain>
    </source>
</reference>
<organism evidence="2 3">
    <name type="scientific">Streptomyces luteosporeus</name>
    <dbReference type="NCBI Taxonomy" id="173856"/>
    <lineage>
        <taxon>Bacteria</taxon>
        <taxon>Bacillati</taxon>
        <taxon>Actinomycetota</taxon>
        <taxon>Actinomycetes</taxon>
        <taxon>Kitasatosporales</taxon>
        <taxon>Streptomycetaceae</taxon>
        <taxon>Streptomyces</taxon>
    </lineage>
</organism>
<proteinExistence type="predicted"/>
<evidence type="ECO:0008006" key="4">
    <source>
        <dbReference type="Google" id="ProtNLM"/>
    </source>
</evidence>
<gene>
    <name evidence="2" type="ORF">GCM10010315_41040</name>
</gene>